<dbReference type="PRINTS" id="PR01035">
    <property type="entry name" value="TCRTETA"/>
</dbReference>
<name>A0A543P9X4_9ACTN</name>
<evidence type="ECO:0000256" key="1">
    <source>
        <dbReference type="ARBA" id="ARBA00004651"/>
    </source>
</evidence>
<dbReference type="EMBL" id="VFQE01000001">
    <property type="protein sequence ID" value="TQN40884.1"/>
    <property type="molecule type" value="Genomic_DNA"/>
</dbReference>
<keyword evidence="2 5" id="KW-0812">Transmembrane</keyword>
<dbReference type="GO" id="GO:0022857">
    <property type="term" value="F:transmembrane transporter activity"/>
    <property type="evidence" value="ECO:0007669"/>
    <property type="project" value="InterPro"/>
</dbReference>
<comment type="subcellular location">
    <subcellularLocation>
        <location evidence="1">Cell membrane</location>
        <topology evidence="1">Multi-pass membrane protein</topology>
    </subcellularLocation>
</comment>
<keyword evidence="8" id="KW-1185">Reference proteome</keyword>
<proteinExistence type="predicted"/>
<dbReference type="PANTHER" id="PTHR23526:SF4">
    <property type="entry name" value="INTEGRAL MEMBRANE TRANSPORT PROTEIN"/>
    <property type="match status" value="1"/>
</dbReference>
<dbReference type="SUPFAM" id="SSF103473">
    <property type="entry name" value="MFS general substrate transporter"/>
    <property type="match status" value="1"/>
</dbReference>
<dbReference type="RefSeq" id="WP_142023695.1">
    <property type="nucleotide sequence ID" value="NZ_VFQE01000001.1"/>
</dbReference>
<comment type="caution">
    <text evidence="7">The sequence shown here is derived from an EMBL/GenBank/DDBJ whole genome shotgun (WGS) entry which is preliminary data.</text>
</comment>
<keyword evidence="4 5" id="KW-0472">Membrane</keyword>
<gene>
    <name evidence="7" type="ORF">FHU33_0235</name>
</gene>
<keyword evidence="3 5" id="KW-1133">Transmembrane helix</keyword>
<evidence type="ECO:0000256" key="2">
    <source>
        <dbReference type="ARBA" id="ARBA00022692"/>
    </source>
</evidence>
<dbReference type="Proteomes" id="UP000319865">
    <property type="component" value="Unassembled WGS sequence"/>
</dbReference>
<evidence type="ECO:0000313" key="7">
    <source>
        <dbReference type="EMBL" id="TQN40884.1"/>
    </source>
</evidence>
<dbReference type="PANTHER" id="PTHR23526">
    <property type="entry name" value="INTEGRAL MEMBRANE TRANSPORT PROTEIN-RELATED"/>
    <property type="match status" value="1"/>
</dbReference>
<feature type="transmembrane region" description="Helical" evidence="5">
    <location>
        <begin position="274"/>
        <end position="292"/>
    </location>
</feature>
<feature type="domain" description="Major facilitator superfamily (MFS) profile" evidence="6">
    <location>
        <begin position="15"/>
        <end position="380"/>
    </location>
</feature>
<dbReference type="AlphaFoldDB" id="A0A543P9X4"/>
<feature type="transmembrane region" description="Helical" evidence="5">
    <location>
        <begin position="166"/>
        <end position="186"/>
    </location>
</feature>
<feature type="transmembrane region" description="Helical" evidence="5">
    <location>
        <begin position="48"/>
        <end position="68"/>
    </location>
</feature>
<dbReference type="GO" id="GO:0005886">
    <property type="term" value="C:plasma membrane"/>
    <property type="evidence" value="ECO:0007669"/>
    <property type="project" value="UniProtKB-SubCell"/>
</dbReference>
<dbReference type="InterPro" id="IPR001958">
    <property type="entry name" value="Tet-R_TetA/multi-R_MdtG-like"/>
</dbReference>
<dbReference type="PROSITE" id="PS50850">
    <property type="entry name" value="MFS"/>
    <property type="match status" value="1"/>
</dbReference>
<dbReference type="InterPro" id="IPR036259">
    <property type="entry name" value="MFS_trans_sf"/>
</dbReference>
<dbReference type="Pfam" id="PF07690">
    <property type="entry name" value="MFS_1"/>
    <property type="match status" value="2"/>
</dbReference>
<protein>
    <submittedName>
        <fullName evidence="7">Putative MFS family arabinose efflux permease</fullName>
    </submittedName>
</protein>
<feature type="transmembrane region" description="Helical" evidence="5">
    <location>
        <begin position="357"/>
        <end position="379"/>
    </location>
</feature>
<dbReference type="Gene3D" id="1.20.1250.20">
    <property type="entry name" value="MFS general substrate transporter like domains"/>
    <property type="match status" value="2"/>
</dbReference>
<evidence type="ECO:0000256" key="4">
    <source>
        <dbReference type="ARBA" id="ARBA00023136"/>
    </source>
</evidence>
<accession>A0A543P9X4</accession>
<dbReference type="InterPro" id="IPR020846">
    <property type="entry name" value="MFS_dom"/>
</dbReference>
<evidence type="ECO:0000256" key="3">
    <source>
        <dbReference type="ARBA" id="ARBA00022989"/>
    </source>
</evidence>
<feature type="transmembrane region" description="Helical" evidence="5">
    <location>
        <begin position="80"/>
        <end position="105"/>
    </location>
</feature>
<evidence type="ECO:0000313" key="8">
    <source>
        <dbReference type="Proteomes" id="UP000319865"/>
    </source>
</evidence>
<feature type="transmembrane region" description="Helical" evidence="5">
    <location>
        <begin position="20"/>
        <end position="42"/>
    </location>
</feature>
<evidence type="ECO:0000259" key="6">
    <source>
        <dbReference type="PROSITE" id="PS50850"/>
    </source>
</evidence>
<evidence type="ECO:0000256" key="5">
    <source>
        <dbReference type="SAM" id="Phobius"/>
    </source>
</evidence>
<dbReference type="InterPro" id="IPR011701">
    <property type="entry name" value="MFS"/>
</dbReference>
<reference evidence="7 8" key="1">
    <citation type="submission" date="2019-06" db="EMBL/GenBank/DDBJ databases">
        <title>Sequencing the genomes of 1000 actinobacteria strains.</title>
        <authorList>
            <person name="Klenk H.-P."/>
        </authorList>
    </citation>
    <scope>NUCLEOTIDE SEQUENCE [LARGE SCALE GENOMIC DNA]</scope>
    <source>
        <strain evidence="7 8">DSM 46837</strain>
    </source>
</reference>
<dbReference type="OrthoDB" id="4920921at2"/>
<dbReference type="InterPro" id="IPR052528">
    <property type="entry name" value="Sugar_transport-like"/>
</dbReference>
<organism evidence="7 8">
    <name type="scientific">Blastococcus colisei</name>
    <dbReference type="NCBI Taxonomy" id="1564162"/>
    <lineage>
        <taxon>Bacteria</taxon>
        <taxon>Bacillati</taxon>
        <taxon>Actinomycetota</taxon>
        <taxon>Actinomycetes</taxon>
        <taxon>Geodermatophilales</taxon>
        <taxon>Geodermatophilaceae</taxon>
        <taxon>Blastococcus</taxon>
    </lineage>
</organism>
<sequence length="385" mass="38394">MAPTSREGAGGSRRDATASLVGAVIFAVGQGIASVAVPLLALRVGYSTAEVGVIVAMSAVSQMGARLFMGAMMRRLPDKVFVIISAASLALSCGVLVISTTWLIFTVSQLLQGLARAFFWTGTQTHAVRTSESAVGALARVNLVSGLGQIAGPLMAGLLIAHSPQLALGVAGAISALGVVSALLLIRLPPFAPRSKDRGRVRIWRRPGVDVGCWAGASAGAWRGLLGSYVPVALEHARQSSTTIGALVAVANGAQVAGSAIAGRLRGAGLRRSLVLGILASGIGIAVVGPLAEMAALTALALFVSGIGAGAVQTVGPAVATDAVDAEERGEAIASTGTFRAAALLVAPFAVAGMVTVIPLTAAVVTAGILITAPAVGLGRLRPAG</sequence>